<evidence type="ECO:0000256" key="1">
    <source>
        <dbReference type="SAM" id="SignalP"/>
    </source>
</evidence>
<dbReference type="EMBL" id="LQOT01000070">
    <property type="protein sequence ID" value="ORV40942.1"/>
    <property type="molecule type" value="Genomic_DNA"/>
</dbReference>
<name>A0A1X1T8Q7_9MYCO</name>
<proteinExistence type="predicted"/>
<protein>
    <recommendedName>
        <fullName evidence="4">SMP-30/Gluconolactonase/LRE-like region domain-containing protein</fullName>
    </recommendedName>
</protein>
<evidence type="ECO:0008006" key="4">
    <source>
        <dbReference type="Google" id="ProtNLM"/>
    </source>
</evidence>
<keyword evidence="3" id="KW-1185">Reference proteome</keyword>
<dbReference type="STRING" id="188915.AWC02_18230"/>
<reference evidence="2 3" key="1">
    <citation type="submission" date="2016-01" db="EMBL/GenBank/DDBJ databases">
        <title>The new phylogeny of the genus Mycobacterium.</title>
        <authorList>
            <person name="Tarcisio F."/>
            <person name="Conor M."/>
            <person name="Antonella G."/>
            <person name="Elisabetta G."/>
            <person name="Giulia F.S."/>
            <person name="Sara T."/>
            <person name="Anna F."/>
            <person name="Clotilde B."/>
            <person name="Roberto B."/>
            <person name="Veronica D.S."/>
            <person name="Fabio R."/>
            <person name="Monica P."/>
            <person name="Olivier J."/>
            <person name="Enrico T."/>
            <person name="Nicola S."/>
        </authorList>
    </citation>
    <scope>NUCLEOTIDE SEQUENCE [LARGE SCALE GENOMIC DNA]</scope>
    <source>
        <strain evidence="2 3">ATCC 27353</strain>
    </source>
</reference>
<sequence length="331" mass="33392">MLLPLLLLTACSSNPITAPPPTIAPAQPAVSPAATVRPAGTVQPLGEPATGAVFDAATGLLAVLSPGSPDHGGASVSLVGAAGRPPGVVALPGPASSLAGDDRGRVYLAGRGGYYTVDLTARTAARVDVADAADVEFTAIGRRSDGVMVLGSSDGTVYTLASDGAQVAERAKIFARVDQIVTQGDIAVVLDRGQTSVTTIGSNGKPQYALRAGQGATTLAAAAHGPVLAADTRGGRLLVYGVDPLMLHQDYPVPHAPYGLAGAGGFAWVSQTGTNTVVGYDLTTGIPVEKVRYPTVQQPNTLALDDTADTLYVVSGSGAGVQIIEHAMRPR</sequence>
<evidence type="ECO:0000313" key="2">
    <source>
        <dbReference type="EMBL" id="ORV40942.1"/>
    </source>
</evidence>
<dbReference type="AlphaFoldDB" id="A0A1X1T8Q7"/>
<dbReference type="Gene3D" id="2.130.10.10">
    <property type="entry name" value="YVTN repeat-like/Quinoprotein amine dehydrogenase"/>
    <property type="match status" value="1"/>
</dbReference>
<organism evidence="2 3">
    <name type="scientific">Mycolicibacter engbaekii</name>
    <dbReference type="NCBI Taxonomy" id="188915"/>
    <lineage>
        <taxon>Bacteria</taxon>
        <taxon>Bacillati</taxon>
        <taxon>Actinomycetota</taxon>
        <taxon>Actinomycetes</taxon>
        <taxon>Mycobacteriales</taxon>
        <taxon>Mycobacteriaceae</taxon>
        <taxon>Mycolicibacter</taxon>
    </lineage>
</organism>
<dbReference type="Proteomes" id="UP000193465">
    <property type="component" value="Unassembled WGS sequence"/>
</dbReference>
<comment type="caution">
    <text evidence="2">The sequence shown here is derived from an EMBL/GenBank/DDBJ whole genome shotgun (WGS) entry which is preliminary data.</text>
</comment>
<dbReference type="InterPro" id="IPR015943">
    <property type="entry name" value="WD40/YVTN_repeat-like_dom_sf"/>
</dbReference>
<feature type="signal peptide" evidence="1">
    <location>
        <begin position="1"/>
        <end position="18"/>
    </location>
</feature>
<dbReference type="SUPFAM" id="SSF63829">
    <property type="entry name" value="Calcium-dependent phosphotriesterase"/>
    <property type="match status" value="1"/>
</dbReference>
<accession>A0A1X1T8Q7</accession>
<feature type="chain" id="PRO_5039137010" description="SMP-30/Gluconolactonase/LRE-like region domain-containing protein" evidence="1">
    <location>
        <begin position="19"/>
        <end position="331"/>
    </location>
</feature>
<keyword evidence="1" id="KW-0732">Signal</keyword>
<evidence type="ECO:0000313" key="3">
    <source>
        <dbReference type="Proteomes" id="UP000193465"/>
    </source>
</evidence>
<gene>
    <name evidence="2" type="ORF">AWC02_18230</name>
</gene>